<dbReference type="Proteomes" id="UP001059596">
    <property type="component" value="Unassembled WGS sequence"/>
</dbReference>
<accession>A0A9P9YD17</accession>
<evidence type="ECO:0000313" key="2">
    <source>
        <dbReference type="EMBL" id="KAI8034779.1"/>
    </source>
</evidence>
<feature type="region of interest" description="Disordered" evidence="1">
    <location>
        <begin position="1"/>
        <end position="22"/>
    </location>
</feature>
<evidence type="ECO:0000313" key="3">
    <source>
        <dbReference type="Proteomes" id="UP001059596"/>
    </source>
</evidence>
<gene>
    <name evidence="2" type="ORF">M5D96_012443</name>
</gene>
<feature type="compositionally biased region" description="Basic and acidic residues" evidence="1">
    <location>
        <begin position="1"/>
        <end position="12"/>
    </location>
</feature>
<organism evidence="2 3">
    <name type="scientific">Drosophila gunungcola</name>
    <name type="common">fruit fly</name>
    <dbReference type="NCBI Taxonomy" id="103775"/>
    <lineage>
        <taxon>Eukaryota</taxon>
        <taxon>Metazoa</taxon>
        <taxon>Ecdysozoa</taxon>
        <taxon>Arthropoda</taxon>
        <taxon>Hexapoda</taxon>
        <taxon>Insecta</taxon>
        <taxon>Pterygota</taxon>
        <taxon>Neoptera</taxon>
        <taxon>Endopterygota</taxon>
        <taxon>Diptera</taxon>
        <taxon>Brachycera</taxon>
        <taxon>Muscomorpha</taxon>
        <taxon>Ephydroidea</taxon>
        <taxon>Drosophilidae</taxon>
        <taxon>Drosophila</taxon>
        <taxon>Sophophora</taxon>
    </lineage>
</organism>
<name>A0A9P9YD17_9MUSC</name>
<sequence length="215" mass="24305">MGSTHSAEKIKGNQDTTSPANPGIFCTPLPGFVSKIQKILIRKLSISARKQKRLSKRSKQMLRPMPRCSSFGSCGTLLTPTAKQFTSTIADRRYAQWKCSFEHLAQKQHGRLHDISEAIAGQTTPRGFPSHTDPKRCLDAAESPLPESPLYDMVGGQKIRRRLSLRSHTLLRRPSARQKADQAKVDAQLQRDLCDLEEYYGEFHYAQRSERLVKI</sequence>
<reference evidence="2" key="1">
    <citation type="journal article" date="2023" name="Genome Biol. Evol.">
        <title>Long-read-based Genome Assembly of Drosophila gunungcola Reveals Fewer Chemosensory Genes in Flower-breeding Species.</title>
        <authorList>
            <person name="Negi A."/>
            <person name="Liao B.Y."/>
            <person name="Yeh S.D."/>
        </authorList>
    </citation>
    <scope>NUCLEOTIDE SEQUENCE</scope>
    <source>
        <strain evidence="2">Sukarami</strain>
    </source>
</reference>
<keyword evidence="3" id="KW-1185">Reference proteome</keyword>
<dbReference type="EMBL" id="JAMKOV010000058">
    <property type="protein sequence ID" value="KAI8034779.1"/>
    <property type="molecule type" value="Genomic_DNA"/>
</dbReference>
<evidence type="ECO:0008006" key="4">
    <source>
        <dbReference type="Google" id="ProtNLM"/>
    </source>
</evidence>
<comment type="caution">
    <text evidence="2">The sequence shown here is derived from an EMBL/GenBank/DDBJ whole genome shotgun (WGS) entry which is preliminary data.</text>
</comment>
<dbReference type="OrthoDB" id="8002035at2759"/>
<dbReference type="AlphaFoldDB" id="A0A9P9YD17"/>
<protein>
    <recommendedName>
        <fullName evidence="4">Nullo</fullName>
    </recommendedName>
</protein>
<proteinExistence type="predicted"/>
<evidence type="ECO:0000256" key="1">
    <source>
        <dbReference type="SAM" id="MobiDB-lite"/>
    </source>
</evidence>